<reference evidence="8" key="1">
    <citation type="submission" date="2016-11" db="EMBL/GenBank/DDBJ databases">
        <authorList>
            <person name="Varghese N."/>
            <person name="Submissions S."/>
        </authorList>
    </citation>
    <scope>NUCLEOTIDE SEQUENCE [LARGE SCALE GENOMIC DNA]</scope>
    <source>
        <strain evidence="8">DSM 15449</strain>
    </source>
</reference>
<keyword evidence="2" id="KW-0645">Protease</keyword>
<dbReference type="Gene3D" id="3.90.1720.10">
    <property type="entry name" value="endopeptidase domain like (from Nostoc punctiforme)"/>
    <property type="match status" value="1"/>
</dbReference>
<dbReference type="OrthoDB" id="9808890at2"/>
<dbReference type="STRING" id="1121420.SAMN02746098_00222"/>
<dbReference type="RefSeq" id="WP_073027192.1">
    <property type="nucleotide sequence ID" value="NZ_FQXJ01000003.1"/>
</dbReference>
<evidence type="ECO:0000256" key="2">
    <source>
        <dbReference type="ARBA" id="ARBA00022670"/>
    </source>
</evidence>
<protein>
    <submittedName>
        <fullName evidence="7">Cell wall-associated hydrolase, NlpC family</fullName>
    </submittedName>
</protein>
<name>A0A1M5QDN1_9FIRM</name>
<proteinExistence type="inferred from homology"/>
<keyword evidence="5" id="KW-0732">Signal</keyword>
<evidence type="ECO:0000256" key="4">
    <source>
        <dbReference type="ARBA" id="ARBA00022807"/>
    </source>
</evidence>
<dbReference type="InterPro" id="IPR036366">
    <property type="entry name" value="PGBDSf"/>
</dbReference>
<dbReference type="InterPro" id="IPR000064">
    <property type="entry name" value="NLP_P60_dom"/>
</dbReference>
<accession>A0A1M5QDN1</accession>
<evidence type="ECO:0000256" key="3">
    <source>
        <dbReference type="ARBA" id="ARBA00022801"/>
    </source>
</evidence>
<evidence type="ECO:0000256" key="5">
    <source>
        <dbReference type="SAM" id="SignalP"/>
    </source>
</evidence>
<evidence type="ECO:0000313" key="8">
    <source>
        <dbReference type="Proteomes" id="UP000183954"/>
    </source>
</evidence>
<dbReference type="SUPFAM" id="SSF47090">
    <property type="entry name" value="PGBD-like"/>
    <property type="match status" value="1"/>
</dbReference>
<dbReference type="InterPro" id="IPR038765">
    <property type="entry name" value="Papain-like_cys_pep_sf"/>
</dbReference>
<dbReference type="PROSITE" id="PS51935">
    <property type="entry name" value="NLPC_P60"/>
    <property type="match status" value="1"/>
</dbReference>
<dbReference type="SUPFAM" id="SSF54001">
    <property type="entry name" value="Cysteine proteinases"/>
    <property type="match status" value="1"/>
</dbReference>
<feature type="chain" id="PRO_5012500009" evidence="5">
    <location>
        <begin position="25"/>
        <end position="232"/>
    </location>
</feature>
<sequence>MKKLISLVILGALLMLAPAQTVQAAIGDTLLKVGTTGSEVVQVQTKLNSLGYNAGKVDGIFGSNTQGAVKAFQSAQSLSSDGVVGPITGNRLNTLYATKVSQKSNTQSLQEKANAIISTGKKYIGIPYLWGGTSPGTGFDCSGYVQYVFAQNGISLPRVSRDQYKVGTSVDFNNLQPGDLVFFSFAKNGIIDHDGIYVGNGQFINSSSSKGVTIYDLGPYWKSVYVGAKSVL</sequence>
<evidence type="ECO:0000259" key="6">
    <source>
        <dbReference type="PROSITE" id="PS51935"/>
    </source>
</evidence>
<dbReference type="Proteomes" id="UP000183954">
    <property type="component" value="Unassembled WGS sequence"/>
</dbReference>
<dbReference type="GO" id="GO:0006508">
    <property type="term" value="P:proteolysis"/>
    <property type="evidence" value="ECO:0007669"/>
    <property type="project" value="UniProtKB-KW"/>
</dbReference>
<keyword evidence="4" id="KW-0788">Thiol protease</keyword>
<dbReference type="PANTHER" id="PTHR47053">
    <property type="entry name" value="MUREIN DD-ENDOPEPTIDASE MEPH-RELATED"/>
    <property type="match status" value="1"/>
</dbReference>
<dbReference type="AlphaFoldDB" id="A0A1M5QDN1"/>
<dbReference type="Pfam" id="PF01471">
    <property type="entry name" value="PG_binding_1"/>
    <property type="match status" value="1"/>
</dbReference>
<gene>
    <name evidence="7" type="ORF">SAMN02746098_00222</name>
</gene>
<dbReference type="GO" id="GO:0008234">
    <property type="term" value="F:cysteine-type peptidase activity"/>
    <property type="evidence" value="ECO:0007669"/>
    <property type="project" value="UniProtKB-KW"/>
</dbReference>
<dbReference type="EMBL" id="FQXJ01000003">
    <property type="protein sequence ID" value="SHH12068.1"/>
    <property type="molecule type" value="Genomic_DNA"/>
</dbReference>
<keyword evidence="3 7" id="KW-0378">Hydrolase</keyword>
<dbReference type="Pfam" id="PF00877">
    <property type="entry name" value="NLPC_P60"/>
    <property type="match status" value="1"/>
</dbReference>
<comment type="similarity">
    <text evidence="1">Belongs to the peptidase C40 family.</text>
</comment>
<evidence type="ECO:0000256" key="1">
    <source>
        <dbReference type="ARBA" id="ARBA00007074"/>
    </source>
</evidence>
<feature type="signal peptide" evidence="5">
    <location>
        <begin position="1"/>
        <end position="24"/>
    </location>
</feature>
<dbReference type="InterPro" id="IPR002477">
    <property type="entry name" value="Peptidoglycan-bd-like"/>
</dbReference>
<evidence type="ECO:0000313" key="7">
    <source>
        <dbReference type="EMBL" id="SHH12068.1"/>
    </source>
</evidence>
<feature type="domain" description="NlpC/P60" evidence="6">
    <location>
        <begin position="110"/>
        <end position="232"/>
    </location>
</feature>
<dbReference type="InterPro" id="IPR036365">
    <property type="entry name" value="PGBD-like_sf"/>
</dbReference>
<dbReference type="InterPro" id="IPR051202">
    <property type="entry name" value="Peptidase_C40"/>
</dbReference>
<dbReference type="Gene3D" id="1.10.101.10">
    <property type="entry name" value="PGBD-like superfamily/PGBD"/>
    <property type="match status" value="1"/>
</dbReference>
<keyword evidence="8" id="KW-1185">Reference proteome</keyword>
<organism evidence="7 8">
    <name type="scientific">Desulfosporosinus lacus DSM 15449</name>
    <dbReference type="NCBI Taxonomy" id="1121420"/>
    <lineage>
        <taxon>Bacteria</taxon>
        <taxon>Bacillati</taxon>
        <taxon>Bacillota</taxon>
        <taxon>Clostridia</taxon>
        <taxon>Eubacteriales</taxon>
        <taxon>Desulfitobacteriaceae</taxon>
        <taxon>Desulfosporosinus</taxon>
    </lineage>
</organism>
<dbReference type="PANTHER" id="PTHR47053:SF1">
    <property type="entry name" value="MUREIN DD-ENDOPEPTIDASE MEPH-RELATED"/>
    <property type="match status" value="1"/>
</dbReference>